<dbReference type="RefSeq" id="WP_089670742.1">
    <property type="nucleotide sequence ID" value="NZ_CP024845.1"/>
</dbReference>
<gene>
    <name evidence="1" type="ORF">SAMN05444271_101245</name>
</gene>
<reference evidence="1 2" key="1">
    <citation type="submission" date="2016-10" db="EMBL/GenBank/DDBJ databases">
        <authorList>
            <person name="de Groot N.N."/>
        </authorList>
    </citation>
    <scope>NUCLEOTIDE SEQUENCE [LARGE SCALE GENOMIC DNA]</scope>
    <source>
        <strain evidence="1 2">DSM 22187</strain>
    </source>
</reference>
<evidence type="ECO:0000313" key="1">
    <source>
        <dbReference type="EMBL" id="SEI50048.1"/>
    </source>
</evidence>
<sequence length="137" mass="15157">MRLDRRRVLASLFLFLSAGCLGEESLAIPFDLRIQNRDSRPRQLSVVVDHVTEGAVYDETRQLAAGEALTEEAVAEVPGRYRIRANDITTDAERTAEQNVELTTGVGFCGWFVVRAESESVIATVPRCPDTESTNNT</sequence>
<dbReference type="AlphaFoldDB" id="A0A1H6R287"/>
<keyword evidence="2" id="KW-1185">Reference proteome</keyword>
<dbReference type="Proteomes" id="UP000198888">
    <property type="component" value="Unassembled WGS sequence"/>
</dbReference>
<name>A0A1H6R287_9EURY</name>
<accession>A0A2H4Q285</accession>
<dbReference type="KEGG" id="hae:halTADL_1720"/>
<accession>A0A1H6R287</accession>
<dbReference type="GeneID" id="35002507"/>
<dbReference type="EMBL" id="FNYR01000001">
    <property type="protein sequence ID" value="SEI50048.1"/>
    <property type="molecule type" value="Genomic_DNA"/>
</dbReference>
<protein>
    <submittedName>
        <fullName evidence="1">Uncharacterized protein</fullName>
    </submittedName>
</protein>
<evidence type="ECO:0000313" key="2">
    <source>
        <dbReference type="Proteomes" id="UP000198888"/>
    </source>
</evidence>
<proteinExistence type="predicted"/>
<dbReference type="STRING" id="1073996.SAMN05444271_101245"/>
<organism evidence="1 2">
    <name type="scientific">Halohasta litchfieldiae</name>
    <dbReference type="NCBI Taxonomy" id="1073996"/>
    <lineage>
        <taxon>Archaea</taxon>
        <taxon>Methanobacteriati</taxon>
        <taxon>Methanobacteriota</taxon>
        <taxon>Stenosarchaea group</taxon>
        <taxon>Halobacteria</taxon>
        <taxon>Halobacteriales</taxon>
        <taxon>Haloferacaceae</taxon>
        <taxon>Halohasta</taxon>
    </lineage>
</organism>
<dbReference type="PROSITE" id="PS51257">
    <property type="entry name" value="PROKAR_LIPOPROTEIN"/>
    <property type="match status" value="1"/>
</dbReference>